<dbReference type="CDD" id="cd18799">
    <property type="entry name" value="SF2_C_EcoAI-like"/>
    <property type="match status" value="1"/>
</dbReference>
<feature type="domain" description="Helicase C-terminal" evidence="2">
    <location>
        <begin position="395"/>
        <end position="557"/>
    </location>
</feature>
<dbReference type="InterPro" id="IPR027417">
    <property type="entry name" value="P-loop_NTPase"/>
</dbReference>
<proteinExistence type="predicted"/>
<protein>
    <submittedName>
        <fullName evidence="3">DNA repair helicase</fullName>
    </submittedName>
</protein>
<keyword evidence="3" id="KW-0547">Nucleotide-binding</keyword>
<sequence length="928" mass="109791">MRNSKLILNTQDENFYNQFVKLLSSCKAFYFNVAFINYSGLQLILNELKKCEERKVQGKVLTSTYLNFTELKALEKLKEFTNIQLKIFDCEEQNKGFHPKAYIFEYENEFKILLGSSNITASAFKSNIEWNIKTVLKKEENFLNDIFFEFNKLFELSYFVDEDFLNEYRDFKEENKETKRFSYAKRIKINAMQKKALHNLKFLREQNQDKALVIASTGTGKTYLSAFDVKQFNAKKMLFIVHREDILISARKSFEKIISNKEMGFFTGNKKDLDCEYIFTTIQTLSKHFKRFSSTNFDYIIVDEAHHIASKSYNCIKEYFKPKFLLGLTATANRTDKVSIYDYFDDNLAYEITLNEALDENLVSSFHYFGIEDLQSIDYQEVNLNDIQKLSKLLMVNKRVDYIISKMNFYDFSGDKRRALGFCVNKEHAKFMSEEFKKRGVSSKYLTSDDTIETRQLYINRLQSLSNDLQVIFTVDIFNEGVDIPNVNTLLMLRPTNSPIVFIQQLGRGLRKIEDKKFLTVLDFIGNHERSYMVTKALMGNRKIDKDSMKLSINNNFSNFSNAYIIMDEISKKRVLEQIENESFNTLKYLKEQYFEFKKAFNFNEIPRLTDFIEYTEYISILDFISYAKSYEEFILKVEKEENYKKICEDENFLKAIRFLQGLLPIKRPYEMAILKALIKEENLNIEKVSDYLSKYLHEVDIETCEHSFRYLAQEFFDSSQKERFLKLVTLDKMHLSLSEEFKMLLENDLKKQLLLETINYSLIEYKKIFSNTNYGKPFLKLYAKYNMQNIALLCNFNKIHSSFRGSGFLKYKEDFFLFITIEKDKFTKGSKYHNAFLSKDILTYSSKPSMSQDKGDGKKLIDNKKYNVKLHIFVRKFSHVDKKVQGFIYLGLANTFKYKNNKPIDLELKLEKELTSNLYEEFTKIID</sequence>
<dbReference type="AlphaFoldDB" id="A0A4Q1B0N6"/>
<keyword evidence="3" id="KW-0378">Hydrolase</keyword>
<dbReference type="Pfam" id="PF13091">
    <property type="entry name" value="PLDc_2"/>
    <property type="match status" value="1"/>
</dbReference>
<comment type="caution">
    <text evidence="3">The sequence shown here is derived from an EMBL/GenBank/DDBJ whole genome shotgun (WGS) entry which is preliminary data.</text>
</comment>
<dbReference type="OrthoDB" id="9804086at2"/>
<dbReference type="Pfam" id="PF00271">
    <property type="entry name" value="Helicase_C"/>
    <property type="match status" value="1"/>
</dbReference>
<keyword evidence="3" id="KW-0347">Helicase</keyword>
<dbReference type="Pfam" id="PF11907">
    <property type="entry name" value="DUF3427"/>
    <property type="match status" value="1"/>
</dbReference>
<name>A0A4Q1B0N6_9BACT</name>
<dbReference type="Pfam" id="PF04851">
    <property type="entry name" value="ResIII"/>
    <property type="match status" value="1"/>
</dbReference>
<dbReference type="GO" id="GO:0003677">
    <property type="term" value="F:DNA binding"/>
    <property type="evidence" value="ECO:0007669"/>
    <property type="project" value="InterPro"/>
</dbReference>
<evidence type="ECO:0000313" key="4">
    <source>
        <dbReference type="Proteomes" id="UP000289718"/>
    </source>
</evidence>
<dbReference type="PANTHER" id="PTHR47396">
    <property type="entry name" value="TYPE I RESTRICTION ENZYME ECOKI R PROTEIN"/>
    <property type="match status" value="1"/>
</dbReference>
<dbReference type="InterPro" id="IPR014001">
    <property type="entry name" value="Helicase_ATP-bd"/>
</dbReference>
<dbReference type="PROSITE" id="PS51194">
    <property type="entry name" value="HELICASE_CTER"/>
    <property type="match status" value="1"/>
</dbReference>
<dbReference type="InterPro" id="IPR058403">
    <property type="entry name" value="DUF8090"/>
</dbReference>
<reference evidence="3 4" key="1">
    <citation type="submission" date="2017-09" db="EMBL/GenBank/DDBJ databases">
        <title>Genomics of the genus Arcobacter.</title>
        <authorList>
            <person name="Perez-Cataluna A."/>
            <person name="Figueras M.J."/>
            <person name="Salas-Masso N."/>
        </authorList>
    </citation>
    <scope>NUCLEOTIDE SEQUENCE [LARGE SCALE GENOMIC DNA]</scope>
    <source>
        <strain evidence="3 4">F156-34</strain>
    </source>
</reference>
<dbReference type="Gene3D" id="3.30.870.10">
    <property type="entry name" value="Endonuclease Chain A"/>
    <property type="match status" value="1"/>
</dbReference>
<evidence type="ECO:0000259" key="2">
    <source>
        <dbReference type="PROSITE" id="PS51194"/>
    </source>
</evidence>
<keyword evidence="4" id="KW-1185">Reference proteome</keyword>
<dbReference type="InterPro" id="IPR001650">
    <property type="entry name" value="Helicase_C-like"/>
</dbReference>
<dbReference type="Pfam" id="PF26350">
    <property type="entry name" value="DUF8090"/>
    <property type="match status" value="1"/>
</dbReference>
<dbReference type="SUPFAM" id="SSF52540">
    <property type="entry name" value="P-loop containing nucleoside triphosphate hydrolases"/>
    <property type="match status" value="1"/>
</dbReference>
<evidence type="ECO:0000313" key="3">
    <source>
        <dbReference type="EMBL" id="RXK13649.1"/>
    </source>
</evidence>
<dbReference type="InterPro" id="IPR006935">
    <property type="entry name" value="Helicase/UvrB_N"/>
</dbReference>
<keyword evidence="3" id="KW-0067">ATP-binding</keyword>
<organism evidence="3 4">
    <name type="scientific">Halarcobacter mediterraneus</name>
    <dbReference type="NCBI Taxonomy" id="2023153"/>
    <lineage>
        <taxon>Bacteria</taxon>
        <taxon>Pseudomonadati</taxon>
        <taxon>Campylobacterota</taxon>
        <taxon>Epsilonproteobacteria</taxon>
        <taxon>Campylobacterales</taxon>
        <taxon>Arcobacteraceae</taxon>
        <taxon>Halarcobacter</taxon>
    </lineage>
</organism>
<dbReference type="EMBL" id="NXIE01000002">
    <property type="protein sequence ID" value="RXK13649.1"/>
    <property type="molecule type" value="Genomic_DNA"/>
</dbReference>
<gene>
    <name evidence="3" type="ORF">CP965_06445</name>
</gene>
<accession>A0A4Q1B0N6</accession>
<dbReference type="GO" id="GO:0005524">
    <property type="term" value="F:ATP binding"/>
    <property type="evidence" value="ECO:0007669"/>
    <property type="project" value="InterPro"/>
</dbReference>
<dbReference type="Gene3D" id="3.40.50.300">
    <property type="entry name" value="P-loop containing nucleotide triphosphate hydrolases"/>
    <property type="match status" value="2"/>
</dbReference>
<feature type="domain" description="Helicase ATP-binding" evidence="1">
    <location>
        <begin position="202"/>
        <end position="350"/>
    </location>
</feature>
<dbReference type="SMART" id="SM00487">
    <property type="entry name" value="DEXDc"/>
    <property type="match status" value="1"/>
</dbReference>
<dbReference type="InterPro" id="IPR021835">
    <property type="entry name" value="DUF3427"/>
</dbReference>
<evidence type="ECO:0000259" key="1">
    <source>
        <dbReference type="PROSITE" id="PS51192"/>
    </source>
</evidence>
<dbReference type="PANTHER" id="PTHR47396:SF1">
    <property type="entry name" value="ATP-DEPENDENT HELICASE IRC3-RELATED"/>
    <property type="match status" value="1"/>
</dbReference>
<dbReference type="GO" id="GO:0016787">
    <property type="term" value="F:hydrolase activity"/>
    <property type="evidence" value="ECO:0007669"/>
    <property type="project" value="InterPro"/>
</dbReference>
<dbReference type="InterPro" id="IPR050742">
    <property type="entry name" value="Helicase_Restrict-Modif_Enz"/>
</dbReference>
<dbReference type="GO" id="GO:0005829">
    <property type="term" value="C:cytosol"/>
    <property type="evidence" value="ECO:0007669"/>
    <property type="project" value="TreeGrafter"/>
</dbReference>
<dbReference type="SMART" id="SM00490">
    <property type="entry name" value="HELICc"/>
    <property type="match status" value="1"/>
</dbReference>
<dbReference type="CDD" id="cd18032">
    <property type="entry name" value="DEXHc_RE_I_III_res"/>
    <property type="match status" value="1"/>
</dbReference>
<dbReference type="Proteomes" id="UP000289718">
    <property type="component" value="Unassembled WGS sequence"/>
</dbReference>
<dbReference type="PROSITE" id="PS51192">
    <property type="entry name" value="HELICASE_ATP_BIND_1"/>
    <property type="match status" value="1"/>
</dbReference>
<dbReference type="InterPro" id="IPR025202">
    <property type="entry name" value="PLD-like_dom"/>
</dbReference>
<dbReference type="SUPFAM" id="SSF56024">
    <property type="entry name" value="Phospholipase D/nuclease"/>
    <property type="match status" value="1"/>
</dbReference>
<dbReference type="GO" id="GO:0004386">
    <property type="term" value="F:helicase activity"/>
    <property type="evidence" value="ECO:0007669"/>
    <property type="project" value="UniProtKB-KW"/>
</dbReference>